<proteinExistence type="predicted"/>
<feature type="domain" description="Helix-turn-helix" evidence="1">
    <location>
        <begin position="18"/>
        <end position="62"/>
    </location>
</feature>
<dbReference type="InterPro" id="IPR041657">
    <property type="entry name" value="HTH_17"/>
</dbReference>
<reference evidence="2 3" key="1">
    <citation type="submission" date="2015-09" db="EMBL/GenBank/DDBJ databases">
        <title>Draft genome sequence of Alicyclobacillus ferrooxydans DSM 22381.</title>
        <authorList>
            <person name="Hemp J."/>
        </authorList>
    </citation>
    <scope>NUCLEOTIDE SEQUENCE [LARGE SCALE GENOMIC DNA]</scope>
    <source>
        <strain evidence="2 3">TC-34</strain>
    </source>
</reference>
<name>A0A0P9CPZ1_9BACL</name>
<comment type="caution">
    <text evidence="2">The sequence shown here is derived from an EMBL/GenBank/DDBJ whole genome shotgun (WGS) entry which is preliminary data.</text>
</comment>
<organism evidence="2 3">
    <name type="scientific">Alicyclobacillus ferrooxydans</name>
    <dbReference type="NCBI Taxonomy" id="471514"/>
    <lineage>
        <taxon>Bacteria</taxon>
        <taxon>Bacillati</taxon>
        <taxon>Bacillota</taxon>
        <taxon>Bacilli</taxon>
        <taxon>Bacillales</taxon>
        <taxon>Alicyclobacillaceae</taxon>
        <taxon>Alicyclobacillus</taxon>
    </lineage>
</organism>
<dbReference type="Proteomes" id="UP000050482">
    <property type="component" value="Unassembled WGS sequence"/>
</dbReference>
<evidence type="ECO:0000313" key="2">
    <source>
        <dbReference type="EMBL" id="KPV44900.1"/>
    </source>
</evidence>
<accession>A0A0P9CPZ1</accession>
<dbReference type="GO" id="GO:0003677">
    <property type="term" value="F:DNA binding"/>
    <property type="evidence" value="ECO:0007669"/>
    <property type="project" value="InterPro"/>
</dbReference>
<gene>
    <name evidence="2" type="ORF">AN477_04545</name>
</gene>
<dbReference type="EMBL" id="LJCO01000019">
    <property type="protein sequence ID" value="KPV44900.1"/>
    <property type="molecule type" value="Genomic_DNA"/>
</dbReference>
<evidence type="ECO:0000313" key="3">
    <source>
        <dbReference type="Proteomes" id="UP000050482"/>
    </source>
</evidence>
<evidence type="ECO:0000259" key="1">
    <source>
        <dbReference type="Pfam" id="PF12728"/>
    </source>
</evidence>
<protein>
    <recommendedName>
        <fullName evidence="1">Helix-turn-helix domain-containing protein</fullName>
    </recommendedName>
</protein>
<dbReference type="RefSeq" id="WP_054967995.1">
    <property type="nucleotide sequence ID" value="NZ_LJCO01000019.1"/>
</dbReference>
<dbReference type="NCBIfam" id="TIGR01764">
    <property type="entry name" value="excise"/>
    <property type="match status" value="1"/>
</dbReference>
<dbReference type="PATRIC" id="fig|471514.4.peg.3065"/>
<dbReference type="Pfam" id="PF12728">
    <property type="entry name" value="HTH_17"/>
    <property type="match status" value="1"/>
</dbReference>
<keyword evidence="3" id="KW-1185">Reference proteome</keyword>
<dbReference type="InterPro" id="IPR010093">
    <property type="entry name" value="SinI_DNA-bd"/>
</dbReference>
<sequence length="62" mass="7163">MRKSLTPEEVAQLLAKEFLTPAEVAKLMRLDKKTVYALLNKGDLQGKKWGNNWRIHRSQIQA</sequence>
<dbReference type="AlphaFoldDB" id="A0A0P9CPZ1"/>